<feature type="compositionally biased region" description="Polar residues" evidence="1">
    <location>
        <begin position="64"/>
        <end position="74"/>
    </location>
</feature>
<evidence type="ECO:0000256" key="1">
    <source>
        <dbReference type="SAM" id="MobiDB-lite"/>
    </source>
</evidence>
<reference evidence="2 3" key="1">
    <citation type="submission" date="2017-11" db="EMBL/GenBank/DDBJ databases">
        <title>De novo assembly and phasing of dikaryotic genomes from two isolates of Puccinia coronata f. sp. avenae, the causal agent of oat crown rust.</title>
        <authorList>
            <person name="Miller M.E."/>
            <person name="Zhang Y."/>
            <person name="Omidvar V."/>
            <person name="Sperschneider J."/>
            <person name="Schwessinger B."/>
            <person name="Raley C."/>
            <person name="Palmer J.M."/>
            <person name="Garnica D."/>
            <person name="Upadhyaya N."/>
            <person name="Rathjen J."/>
            <person name="Taylor J.M."/>
            <person name="Park R.F."/>
            <person name="Dodds P.N."/>
            <person name="Hirsch C.D."/>
            <person name="Kianian S.F."/>
            <person name="Figueroa M."/>
        </authorList>
    </citation>
    <scope>NUCLEOTIDE SEQUENCE [LARGE SCALE GENOMIC DNA]</scope>
    <source>
        <strain evidence="2">12SD80</strain>
    </source>
</reference>
<evidence type="ECO:0000313" key="2">
    <source>
        <dbReference type="EMBL" id="PLW52435.1"/>
    </source>
</evidence>
<dbReference type="Proteomes" id="UP000235392">
    <property type="component" value="Unassembled WGS sequence"/>
</dbReference>
<proteinExistence type="predicted"/>
<accession>A0A2N5VR18</accession>
<name>A0A2N5VR18_9BASI</name>
<feature type="region of interest" description="Disordered" evidence="1">
    <location>
        <begin position="1"/>
        <end position="110"/>
    </location>
</feature>
<dbReference type="AlphaFoldDB" id="A0A2N5VR18"/>
<comment type="caution">
    <text evidence="2">The sequence shown here is derived from an EMBL/GenBank/DDBJ whole genome shotgun (WGS) entry which is preliminary data.</text>
</comment>
<protein>
    <submittedName>
        <fullName evidence="2">Uncharacterized protein</fullName>
    </submittedName>
</protein>
<feature type="compositionally biased region" description="Polar residues" evidence="1">
    <location>
        <begin position="18"/>
        <end position="38"/>
    </location>
</feature>
<sequence length="511" mass="56305">MAATINIEALERAARGSPPQTDNPNSTPAPAPSQNATSAKTTKKAPNRKNKRKRAPGRQAETDPPNNETSNPVSATAEGPLSIVTQKTSKKQKKSLQTDEEDEHNPRCPTPVEELMKLSLIKLWKIAQDYSKHSMSEEDEEFFLALHQEQEKQQAIKAIEHGVSLSMVFAILGRRIAVKEANRWNRFLQTDQARLIFAESGLGVKDKGVMKQLSAAYSLLTEEEKAALATNPSLSDEGPADVDGCQEDDTVTTINTNMVRGTVSAKDRHEKAQKMMNNWLDQAVHIAKTCSCEFVFIGVSKHLGPHSFQFTQCTPGATESNKAIDVIDGDNRFASRLQSFITGQSFGQIAVAQNIGKNPACLKVLRSQLTHTMVHFAQNATQGILTEWPWTDTNHNLWVAGYKLELSTKPAFRIEWLKSPTRDCKIVEVRLFLRQLRQENICLIPRGANETEPIWESSNPDVCPTCHQNKPGAQISSPTIHVGGNTGPSSANFMDVENLADGNGVSTTDTN</sequence>
<evidence type="ECO:0000313" key="3">
    <source>
        <dbReference type="Proteomes" id="UP000235392"/>
    </source>
</evidence>
<feature type="compositionally biased region" description="Basic residues" evidence="1">
    <location>
        <begin position="41"/>
        <end position="56"/>
    </location>
</feature>
<gene>
    <name evidence="2" type="ORF">PCASD_00087</name>
</gene>
<dbReference type="EMBL" id="PGCI01000001">
    <property type="protein sequence ID" value="PLW52435.1"/>
    <property type="molecule type" value="Genomic_DNA"/>
</dbReference>
<organism evidence="2 3">
    <name type="scientific">Puccinia coronata f. sp. avenae</name>
    <dbReference type="NCBI Taxonomy" id="200324"/>
    <lineage>
        <taxon>Eukaryota</taxon>
        <taxon>Fungi</taxon>
        <taxon>Dikarya</taxon>
        <taxon>Basidiomycota</taxon>
        <taxon>Pucciniomycotina</taxon>
        <taxon>Pucciniomycetes</taxon>
        <taxon>Pucciniales</taxon>
        <taxon>Pucciniaceae</taxon>
        <taxon>Puccinia</taxon>
    </lineage>
</organism>